<gene>
    <name evidence="5" type="ORF">ACFOEI_12675</name>
</gene>
<evidence type="ECO:0000313" key="6">
    <source>
        <dbReference type="Proteomes" id="UP001595640"/>
    </source>
</evidence>
<feature type="region of interest" description="Disordered" evidence="3">
    <location>
        <begin position="1"/>
        <end position="47"/>
    </location>
</feature>
<evidence type="ECO:0000256" key="3">
    <source>
        <dbReference type="SAM" id="MobiDB-lite"/>
    </source>
</evidence>
<comment type="caution">
    <text evidence="5">The sequence shown here is derived from an EMBL/GenBank/DDBJ whole genome shotgun (WGS) entry which is preliminary data.</text>
</comment>
<name>A0ABV7M2T5_9GAMM</name>
<feature type="domain" description="Response regulatory" evidence="4">
    <location>
        <begin position="49"/>
        <end position="117"/>
    </location>
</feature>
<keyword evidence="1 2" id="KW-0597">Phosphoprotein</keyword>
<dbReference type="InterPro" id="IPR001789">
    <property type="entry name" value="Sig_transdc_resp-reg_receiver"/>
</dbReference>
<accession>A0ABV7M2T5</accession>
<dbReference type="PROSITE" id="PS50110">
    <property type="entry name" value="RESPONSE_REGULATORY"/>
    <property type="match status" value="1"/>
</dbReference>
<dbReference type="InterPro" id="IPR050595">
    <property type="entry name" value="Bact_response_regulator"/>
</dbReference>
<dbReference type="PANTHER" id="PTHR44591:SF20">
    <property type="entry name" value="PROTEIN PILH"/>
    <property type="match status" value="1"/>
</dbReference>
<dbReference type="Gene3D" id="3.40.50.2300">
    <property type="match status" value="1"/>
</dbReference>
<proteinExistence type="predicted"/>
<sequence length="117" mass="12693">MKAAQARELASSSGYLQHSSNLAKPRARGTVNKQSGQARKPSPKEQPLKYLVVDDDSLVLFSVAAMLENLGHQVVEKDNAADAYALLEHNDTIDLVITDHAMPQMTGAELAEAVHQE</sequence>
<dbReference type="Pfam" id="PF00072">
    <property type="entry name" value="Response_reg"/>
    <property type="match status" value="1"/>
</dbReference>
<dbReference type="PANTHER" id="PTHR44591">
    <property type="entry name" value="STRESS RESPONSE REGULATOR PROTEIN 1"/>
    <property type="match status" value="1"/>
</dbReference>
<dbReference type="EMBL" id="JBHRUH010000030">
    <property type="protein sequence ID" value="MFC3292916.1"/>
    <property type="molecule type" value="Genomic_DNA"/>
</dbReference>
<dbReference type="InterPro" id="IPR011006">
    <property type="entry name" value="CheY-like_superfamily"/>
</dbReference>
<feature type="modified residue" description="4-aspartylphosphate" evidence="2">
    <location>
        <position position="99"/>
    </location>
</feature>
<evidence type="ECO:0000313" key="5">
    <source>
        <dbReference type="EMBL" id="MFC3292916.1"/>
    </source>
</evidence>
<keyword evidence="6" id="KW-1185">Reference proteome</keyword>
<protein>
    <submittedName>
        <fullName evidence="5">Response regulator</fullName>
    </submittedName>
</protein>
<organism evidence="5 6">
    <name type="scientific">Modicisalibacter luteus</name>
    <dbReference type="NCBI Taxonomy" id="453962"/>
    <lineage>
        <taxon>Bacteria</taxon>
        <taxon>Pseudomonadati</taxon>
        <taxon>Pseudomonadota</taxon>
        <taxon>Gammaproteobacteria</taxon>
        <taxon>Oceanospirillales</taxon>
        <taxon>Halomonadaceae</taxon>
        <taxon>Modicisalibacter</taxon>
    </lineage>
</organism>
<dbReference type="RefSeq" id="WP_377047338.1">
    <property type="nucleotide sequence ID" value="NZ_JBHRUH010000030.1"/>
</dbReference>
<evidence type="ECO:0000256" key="2">
    <source>
        <dbReference type="PROSITE-ProRule" id="PRU00169"/>
    </source>
</evidence>
<feature type="compositionally biased region" description="Polar residues" evidence="3">
    <location>
        <begin position="10"/>
        <end position="22"/>
    </location>
</feature>
<evidence type="ECO:0000256" key="1">
    <source>
        <dbReference type="ARBA" id="ARBA00022553"/>
    </source>
</evidence>
<evidence type="ECO:0000259" key="4">
    <source>
        <dbReference type="PROSITE" id="PS50110"/>
    </source>
</evidence>
<dbReference type="Proteomes" id="UP001595640">
    <property type="component" value="Unassembled WGS sequence"/>
</dbReference>
<reference evidence="6" key="1">
    <citation type="journal article" date="2019" name="Int. J. Syst. Evol. Microbiol.">
        <title>The Global Catalogue of Microorganisms (GCM) 10K type strain sequencing project: providing services to taxonomists for standard genome sequencing and annotation.</title>
        <authorList>
            <consortium name="The Broad Institute Genomics Platform"/>
            <consortium name="The Broad Institute Genome Sequencing Center for Infectious Disease"/>
            <person name="Wu L."/>
            <person name="Ma J."/>
        </authorList>
    </citation>
    <scope>NUCLEOTIDE SEQUENCE [LARGE SCALE GENOMIC DNA]</scope>
    <source>
        <strain evidence="6">KCTC 12847</strain>
    </source>
</reference>
<dbReference type="SUPFAM" id="SSF52172">
    <property type="entry name" value="CheY-like"/>
    <property type="match status" value="1"/>
</dbReference>